<evidence type="ECO:0000256" key="9">
    <source>
        <dbReference type="ARBA" id="ARBA00032230"/>
    </source>
</evidence>
<dbReference type="InterPro" id="IPR011013">
    <property type="entry name" value="Gal_mutarotase_sf_dom"/>
</dbReference>
<dbReference type="Gene3D" id="2.60.120.260">
    <property type="entry name" value="Galactose-binding domain-like"/>
    <property type="match status" value="1"/>
</dbReference>
<dbReference type="Gene3D" id="2.60.40.10">
    <property type="entry name" value="Immunoglobulins"/>
    <property type="match status" value="2"/>
</dbReference>
<dbReference type="GO" id="GO:0030246">
    <property type="term" value="F:carbohydrate binding"/>
    <property type="evidence" value="ECO:0007669"/>
    <property type="project" value="InterPro"/>
</dbReference>
<dbReference type="PANTHER" id="PTHR46323">
    <property type="entry name" value="BETA-GALACTOSIDASE"/>
    <property type="match status" value="1"/>
</dbReference>
<dbReference type="Pfam" id="PF16353">
    <property type="entry name" value="LacZ_4"/>
    <property type="match status" value="1"/>
</dbReference>
<keyword evidence="7" id="KW-0915">Sodium</keyword>
<dbReference type="Pfam" id="PF00703">
    <property type="entry name" value="Glyco_hydro_2"/>
    <property type="match status" value="1"/>
</dbReference>
<dbReference type="GO" id="GO:0005990">
    <property type="term" value="P:lactose catabolic process"/>
    <property type="evidence" value="ECO:0007669"/>
    <property type="project" value="TreeGrafter"/>
</dbReference>
<dbReference type="InterPro" id="IPR006104">
    <property type="entry name" value="Glyco_hydro_2_N"/>
</dbReference>
<comment type="cofactor">
    <cofactor evidence="2">
        <name>Na(+)</name>
        <dbReference type="ChEBI" id="CHEBI:29101"/>
    </cofactor>
</comment>
<dbReference type="InterPro" id="IPR023232">
    <property type="entry name" value="Glyco_hydro_2_AS"/>
</dbReference>
<dbReference type="Proteomes" id="UP000095039">
    <property type="component" value="Unassembled WGS sequence"/>
</dbReference>
<dbReference type="InterPro" id="IPR013783">
    <property type="entry name" value="Ig-like_fold"/>
</dbReference>
<evidence type="ECO:0000256" key="8">
    <source>
        <dbReference type="ARBA" id="ARBA00023295"/>
    </source>
</evidence>
<accession>A0A1E5BZF9</accession>
<protein>
    <recommendedName>
        <fullName evidence="5 10">Beta-galactosidase</fullName>
        <ecNumber evidence="4 10">3.2.1.23</ecNumber>
    </recommendedName>
    <alternativeName>
        <fullName evidence="9 10">Lactase</fullName>
    </alternativeName>
</protein>
<dbReference type="InterPro" id="IPR006101">
    <property type="entry name" value="Glyco_hydro_2"/>
</dbReference>
<dbReference type="Pfam" id="PF02837">
    <property type="entry name" value="Glyco_hydro_2_N"/>
    <property type="match status" value="1"/>
</dbReference>
<proteinExistence type="inferred from homology"/>
<keyword evidence="6 10" id="KW-0378">Hydrolase</keyword>
<comment type="catalytic activity">
    <reaction evidence="1 10">
        <text>Hydrolysis of terminal non-reducing beta-D-galactose residues in beta-D-galactosides.</text>
        <dbReference type="EC" id="3.2.1.23"/>
    </reaction>
</comment>
<keyword evidence="13" id="KW-1185">Reference proteome</keyword>
<dbReference type="FunFam" id="3.20.20.80:FF:000018">
    <property type="entry name" value="Beta-galactosidase"/>
    <property type="match status" value="1"/>
</dbReference>
<reference evidence="12 13" key="1">
    <citation type="journal article" date="2012" name="Science">
        <title>Ecological populations of bacteria act as socially cohesive units of antibiotic production and resistance.</title>
        <authorList>
            <person name="Cordero O.X."/>
            <person name="Wildschutte H."/>
            <person name="Kirkup B."/>
            <person name="Proehl S."/>
            <person name="Ngo L."/>
            <person name="Hussain F."/>
            <person name="Le Roux F."/>
            <person name="Mincer T."/>
            <person name="Polz M.F."/>
        </authorList>
    </citation>
    <scope>NUCLEOTIDE SEQUENCE [LARGE SCALE GENOMIC DNA]</scope>
    <source>
        <strain evidence="12 13">FF-454</strain>
    </source>
</reference>
<dbReference type="InterPro" id="IPR008979">
    <property type="entry name" value="Galactose-bd-like_sf"/>
</dbReference>
<dbReference type="InterPro" id="IPR006102">
    <property type="entry name" value="Ig-like_GH2"/>
</dbReference>
<dbReference type="InterPro" id="IPR014718">
    <property type="entry name" value="GH-type_carb-bd"/>
</dbReference>
<dbReference type="SUPFAM" id="SSF49303">
    <property type="entry name" value="beta-Galactosidase/glucuronidase domain"/>
    <property type="match status" value="2"/>
</dbReference>
<dbReference type="AlphaFoldDB" id="A0A1E5BZF9"/>
<evidence type="ECO:0000256" key="2">
    <source>
        <dbReference type="ARBA" id="ARBA00001959"/>
    </source>
</evidence>
<dbReference type="Pfam" id="PF02929">
    <property type="entry name" value="Bgal_small_N"/>
    <property type="match status" value="1"/>
</dbReference>
<dbReference type="Gene3D" id="3.20.20.80">
    <property type="entry name" value="Glycosidases"/>
    <property type="match status" value="1"/>
</dbReference>
<evidence type="ECO:0000256" key="4">
    <source>
        <dbReference type="ARBA" id="ARBA00012756"/>
    </source>
</evidence>
<evidence type="ECO:0000256" key="6">
    <source>
        <dbReference type="ARBA" id="ARBA00022801"/>
    </source>
</evidence>
<dbReference type="PROSITE" id="PS00719">
    <property type="entry name" value="GLYCOSYL_HYDROL_F2_1"/>
    <property type="match status" value="1"/>
</dbReference>
<dbReference type="PANTHER" id="PTHR46323:SF2">
    <property type="entry name" value="BETA-GALACTOSIDASE"/>
    <property type="match status" value="1"/>
</dbReference>
<dbReference type="InterPro" id="IPR004199">
    <property type="entry name" value="B-gal_small/dom_5"/>
</dbReference>
<dbReference type="PRINTS" id="PR00132">
    <property type="entry name" value="GLHYDRLASE2"/>
</dbReference>
<comment type="similarity">
    <text evidence="3 10">Belongs to the glycosyl hydrolase 2 family.</text>
</comment>
<dbReference type="InterPro" id="IPR006103">
    <property type="entry name" value="Glyco_hydro_2_cat"/>
</dbReference>
<sequence>MTRYTELIRRRHWENPSITHLNRLPAHCPMSSYPSIEAALDDQGNAIPVSRNRLSLNGQWKFALFDMPESVPPLSVCREFDDSEWRNMPVPSNWQRQGTDDIPIYTNVQYPFESIPPIVPEHNPTGVYRTTFSLAESRLTSQVIVCFEGVGAAFYLWCNGHFVGYSQDSRLPAEFDLGPHVTAGENQLTAVVLRWSDGSYLEDQDMWWLSGIFRDVTLRIKPLNQIVDFDVNTRLDPTHQIGILSVTTTLRGIHDRVAIQLFDEGVDISGPVISRCGERPIDERGSWSNRVEHQITISCPRLWSDEDPHLYRLVVTLLDENDEAIDIEACNVGFRQVEIINGQLTINGQPALIRGVNRHEFHHEHGYVQRVEDIESDIKLIKQYNFNAVRTSHYPNHPAFYQLCDKYGLYVVDEANIETHGLVPMCQLSDNTEWLSAYMERMTRMVERDKNHPCIIIWSLGNESGVGTNHHAMYQWVKHRDPSRPVQYEGGGANTKATDIVCPMYARVEQDQDNITLPKWALPKWIGLPNEDRPLILCEYAHAMGNSLGSFDKYWDAFRRYPRLQGGFIWDWVDQGLLRKDDQGSNQKHNQEHWAYGGDFGDTPNDRQFCINGLMFPDRTPHPSAFEAKYHQQRFGYTLNSASPLSVTLRHEYVFHPPEALSLRWTLQENGKQIAYGEEALHLHLGEDSQHTLLEHLPDAKPGKAYFVNLEVVLSEPEPWAEKGTVIGWFQLALPVNSSIPLPDISPDRLPEVFEDTDHWTIRGEHFELGFDKQSGHLVQWLIDGEEQLLDAPKDNFIRPPIDNDIGASEADNPDPHAWLNKWQEAGLFSLRHENLFNTVDVLSDQIQIRSHHGYFSGDTMVITTLWRYEVNVSGEILLTVDVNVAPGMPPLPRVGLELALPLTDSVAWFGRGPFENYPDRKSAAMVSRYLAHIDDMHTPYIFPSENGLRCDVRQMDIDNLRILGLFHFSVSRYSQESLADAKHQHELVQDDHLYLRIDGHHMGVGGDDSWSPSVHPEYLLNALHYRYSLTLTMKQE</sequence>
<dbReference type="SUPFAM" id="SSF49785">
    <property type="entry name" value="Galactose-binding domain-like"/>
    <property type="match status" value="1"/>
</dbReference>
<dbReference type="GO" id="GO:0009341">
    <property type="term" value="C:beta-galactosidase complex"/>
    <property type="evidence" value="ECO:0007669"/>
    <property type="project" value="InterPro"/>
</dbReference>
<dbReference type="SUPFAM" id="SSF51445">
    <property type="entry name" value="(Trans)glycosidases"/>
    <property type="match status" value="1"/>
</dbReference>
<evidence type="ECO:0000256" key="3">
    <source>
        <dbReference type="ARBA" id="ARBA00007401"/>
    </source>
</evidence>
<dbReference type="InterPro" id="IPR017853">
    <property type="entry name" value="GH"/>
</dbReference>
<dbReference type="PROSITE" id="PS00608">
    <property type="entry name" value="GLYCOSYL_HYDROL_F2_2"/>
    <property type="match status" value="1"/>
</dbReference>
<dbReference type="EMBL" id="AJWN02000092">
    <property type="protein sequence ID" value="OEE58599.1"/>
    <property type="molecule type" value="Genomic_DNA"/>
</dbReference>
<dbReference type="Gene3D" id="2.70.98.10">
    <property type="match status" value="1"/>
</dbReference>
<dbReference type="InterPro" id="IPR032312">
    <property type="entry name" value="LacZ_4"/>
</dbReference>
<dbReference type="SMART" id="SM01038">
    <property type="entry name" value="Bgal_small_N"/>
    <property type="match status" value="1"/>
</dbReference>
<keyword evidence="8 10" id="KW-0326">Glycosidase</keyword>
<feature type="domain" description="Beta galactosidase small chain/" evidence="11">
    <location>
        <begin position="761"/>
        <end position="1033"/>
    </location>
</feature>
<evidence type="ECO:0000256" key="10">
    <source>
        <dbReference type="RuleBase" id="RU361154"/>
    </source>
</evidence>
<dbReference type="SUPFAM" id="SSF74650">
    <property type="entry name" value="Galactose mutarotase-like"/>
    <property type="match status" value="1"/>
</dbReference>
<dbReference type="RefSeq" id="WP_029486400.1">
    <property type="nucleotide sequence ID" value="NZ_AJWN02000092.1"/>
</dbReference>
<organism evidence="12 13">
    <name type="scientific">Enterovibrio norvegicus FF-454</name>
    <dbReference type="NCBI Taxonomy" id="1185651"/>
    <lineage>
        <taxon>Bacteria</taxon>
        <taxon>Pseudomonadati</taxon>
        <taxon>Pseudomonadota</taxon>
        <taxon>Gammaproteobacteria</taxon>
        <taxon>Vibrionales</taxon>
        <taxon>Vibrionaceae</taxon>
        <taxon>Enterovibrio</taxon>
    </lineage>
</organism>
<name>A0A1E5BZF9_9GAMM</name>
<evidence type="ECO:0000256" key="5">
    <source>
        <dbReference type="ARBA" id="ARBA00013303"/>
    </source>
</evidence>
<dbReference type="InterPro" id="IPR023230">
    <property type="entry name" value="Glyco_hydro_2_CS"/>
</dbReference>
<dbReference type="InterPro" id="IPR050347">
    <property type="entry name" value="Bact_Beta-galactosidase"/>
</dbReference>
<dbReference type="NCBIfam" id="NF007074">
    <property type="entry name" value="PRK09525.1"/>
    <property type="match status" value="1"/>
</dbReference>
<dbReference type="GO" id="GO:0004565">
    <property type="term" value="F:beta-galactosidase activity"/>
    <property type="evidence" value="ECO:0007669"/>
    <property type="project" value="UniProtKB-EC"/>
</dbReference>
<evidence type="ECO:0000256" key="7">
    <source>
        <dbReference type="ARBA" id="ARBA00023053"/>
    </source>
</evidence>
<evidence type="ECO:0000259" key="11">
    <source>
        <dbReference type="SMART" id="SM01038"/>
    </source>
</evidence>
<evidence type="ECO:0000313" key="12">
    <source>
        <dbReference type="EMBL" id="OEE58599.1"/>
    </source>
</evidence>
<dbReference type="EC" id="3.2.1.23" evidence="4 10"/>
<dbReference type="InterPro" id="IPR036156">
    <property type="entry name" value="Beta-gal/glucu_dom_sf"/>
</dbReference>
<dbReference type="Pfam" id="PF02836">
    <property type="entry name" value="Glyco_hydro_2_C"/>
    <property type="match status" value="1"/>
</dbReference>
<comment type="caution">
    <text evidence="12">The sequence shown here is derived from an EMBL/GenBank/DDBJ whole genome shotgun (WGS) entry which is preliminary data.</text>
</comment>
<evidence type="ECO:0000256" key="1">
    <source>
        <dbReference type="ARBA" id="ARBA00001412"/>
    </source>
</evidence>
<gene>
    <name evidence="12" type="primary">lacZ</name>
    <name evidence="12" type="ORF">A1OK_15090</name>
</gene>
<evidence type="ECO:0000313" key="13">
    <source>
        <dbReference type="Proteomes" id="UP000095039"/>
    </source>
</evidence>